<feature type="binding site" evidence="9">
    <location>
        <position position="599"/>
    </location>
    <ligand>
        <name>Ca(2+)</name>
        <dbReference type="ChEBI" id="CHEBI:29108"/>
        <label>3</label>
    </ligand>
</feature>
<evidence type="ECO:0000256" key="8">
    <source>
        <dbReference type="PIRSR" id="PIRSR621190-1"/>
    </source>
</evidence>
<organism evidence="11 12">
    <name type="scientific">Chlamydomonas schloesseri</name>
    <dbReference type="NCBI Taxonomy" id="2026947"/>
    <lineage>
        <taxon>Eukaryota</taxon>
        <taxon>Viridiplantae</taxon>
        <taxon>Chlorophyta</taxon>
        <taxon>core chlorophytes</taxon>
        <taxon>Chlorophyceae</taxon>
        <taxon>CS clade</taxon>
        <taxon>Chlamydomonadales</taxon>
        <taxon>Chlamydomonadaceae</taxon>
        <taxon>Chlamydomonas</taxon>
    </lineage>
</organism>
<dbReference type="Gene3D" id="3.40.390.10">
    <property type="entry name" value="Collagenase (Catalytic Domain)"/>
    <property type="match status" value="1"/>
</dbReference>
<dbReference type="InterPro" id="IPR008922">
    <property type="entry name" value="Di-copper_centre_dom_sf"/>
</dbReference>
<dbReference type="GO" id="GO:0004222">
    <property type="term" value="F:metalloendopeptidase activity"/>
    <property type="evidence" value="ECO:0007669"/>
    <property type="project" value="InterPro"/>
</dbReference>
<feature type="binding site" evidence="9">
    <location>
        <position position="615"/>
    </location>
    <ligand>
        <name>Ca(2+)</name>
        <dbReference type="ChEBI" id="CHEBI:29108"/>
        <label>3</label>
    </ligand>
</feature>
<evidence type="ECO:0000256" key="3">
    <source>
        <dbReference type="ARBA" id="ARBA00022723"/>
    </source>
</evidence>
<dbReference type="InterPro" id="IPR002227">
    <property type="entry name" value="Tyrosinase_Cu-bd"/>
</dbReference>
<dbReference type="SUPFAM" id="SSF48056">
    <property type="entry name" value="Di-copper centre-containing domain"/>
    <property type="match status" value="1"/>
</dbReference>
<dbReference type="OrthoDB" id="534509at2759"/>
<keyword evidence="7" id="KW-0482">Metalloprotease</keyword>
<proteinExistence type="inferred from homology"/>
<feature type="binding site" evidence="9">
    <location>
        <position position="650"/>
    </location>
    <ligand>
        <name>Zn(2+)</name>
        <dbReference type="ChEBI" id="CHEBI:29105"/>
        <label>2</label>
        <note>catalytic</note>
    </ligand>
</feature>
<dbReference type="PANTHER" id="PTHR10201:SF323">
    <property type="entry name" value="MATRIX METALLOPROTEINASE-21"/>
    <property type="match status" value="1"/>
</dbReference>
<dbReference type="Pfam" id="PF13499">
    <property type="entry name" value="EF-hand_7"/>
    <property type="match status" value="1"/>
</dbReference>
<dbReference type="InterPro" id="IPR006026">
    <property type="entry name" value="Peptidase_Metallo"/>
</dbReference>
<comment type="cofactor">
    <cofactor evidence="9">
        <name>Zn(2+)</name>
        <dbReference type="ChEBI" id="CHEBI:29105"/>
    </cofactor>
    <text evidence="9">Binds 2 Zn(2+) ions per subunit.</text>
</comment>
<keyword evidence="2" id="KW-0645">Protease</keyword>
<dbReference type="GO" id="GO:0030198">
    <property type="term" value="P:extracellular matrix organization"/>
    <property type="evidence" value="ECO:0007669"/>
    <property type="project" value="TreeGrafter"/>
</dbReference>
<dbReference type="InterPro" id="IPR036365">
    <property type="entry name" value="PGBD-like_sf"/>
</dbReference>
<dbReference type="InterPro" id="IPR024079">
    <property type="entry name" value="MetalloPept_cat_dom_sf"/>
</dbReference>
<protein>
    <recommendedName>
        <fullName evidence="10">EF-hand domain-containing protein</fullName>
    </recommendedName>
</protein>
<dbReference type="GO" id="GO:0008270">
    <property type="term" value="F:zinc ion binding"/>
    <property type="evidence" value="ECO:0007669"/>
    <property type="project" value="InterPro"/>
</dbReference>
<sequence>MSPEMQVRVCEAIEKMMERGWAASPGNRIRAQGPWTVEAGDWAPSEYFRLARYHGWDRNYCAHGNETFPGWHRAYLLDFERTMQAADRALGRDGRIGLPYWGWDNASGSSFPAPVNGQVFPAIVRQRFSVLPPQLIPAEMNSELTSYGLASDERIIQRLQSMRVGAQTATALAQWEHPRAASTHAGNANSVETPHNSVHVVCGWPMTSVTYAAFHPIFFMHHCNVDRVYEAYLQKDMRNAADGVNAPWNEFAVSSKALYEAPLAPFTHPATGGPFLPRHTFRTRPLGYSYDRLPAVPAAAGQGQQLREAPTLARFVDVDPVRFPGRSIALHVFVVPVEEPFRPPADPDDFPGLPQYGGLTGVFGGRGGECENCKTRDDIDLEVDVSEALKRQGLSRHTARLVVVGVDMNNDSHIPGPELAALGIPEPVLSGPFFEDKSLMLSTGSAAPDTAAAEIGEVRQLQVYLKKYGWYTEEVDGVFGPVTEAAVRRFQQFYGLKVDGIAGPVTRSLMMAPRMDEKEDEVDTDDAPTRPPGSVVTWWAGGCPGYLDPEAVRDEVAAAFAEWGGAVPISFVEVDSAADAALVVTWADRAPTNLFRFDGPGGALALADAGSITLDSGERWLLQPAPELPGAFYILPVVLHEIGHALGLTHSPDPAHVMSSFYQPHRVRLTEGDRERAAALYPLQGAAAELFRALDADRDGRLSRAEFVRALTGAGAAPLSRQEAESLFDQTAAAGGGGGGAGAGAGYLSLPQFVGLMARLYFE</sequence>
<evidence type="ECO:0000259" key="10">
    <source>
        <dbReference type="PROSITE" id="PS50222"/>
    </source>
</evidence>
<feature type="binding site" evidence="9">
    <location>
        <position position="658"/>
    </location>
    <ligand>
        <name>Zn(2+)</name>
        <dbReference type="ChEBI" id="CHEBI:29105"/>
        <label>2</label>
        <note>catalytic</note>
    </ligand>
</feature>
<comment type="cofactor">
    <cofactor evidence="9">
        <name>Ca(2+)</name>
        <dbReference type="ChEBI" id="CHEBI:29108"/>
    </cofactor>
    <text evidence="9">Can bind about 5 Ca(2+) ions per subunit.</text>
</comment>
<dbReference type="Proteomes" id="UP000613740">
    <property type="component" value="Unassembled WGS sequence"/>
</dbReference>
<evidence type="ECO:0000256" key="1">
    <source>
        <dbReference type="ARBA" id="ARBA00009614"/>
    </source>
</evidence>
<evidence type="ECO:0000313" key="11">
    <source>
        <dbReference type="EMBL" id="KAG2434558.1"/>
    </source>
</evidence>
<dbReference type="GO" id="GO:0016491">
    <property type="term" value="F:oxidoreductase activity"/>
    <property type="evidence" value="ECO:0007669"/>
    <property type="project" value="InterPro"/>
</dbReference>
<feature type="binding site" evidence="9">
    <location>
        <position position="644"/>
    </location>
    <ligand>
        <name>Zn(2+)</name>
        <dbReference type="ChEBI" id="CHEBI:29105"/>
        <label>2</label>
        <note>catalytic</note>
    </ligand>
</feature>
<evidence type="ECO:0000256" key="7">
    <source>
        <dbReference type="ARBA" id="ARBA00023049"/>
    </source>
</evidence>
<dbReference type="GO" id="GO:0006508">
    <property type="term" value="P:proteolysis"/>
    <property type="evidence" value="ECO:0007669"/>
    <property type="project" value="UniProtKB-KW"/>
</dbReference>
<dbReference type="GO" id="GO:0005509">
    <property type="term" value="F:calcium ion binding"/>
    <property type="evidence" value="ECO:0007669"/>
    <property type="project" value="InterPro"/>
</dbReference>
<dbReference type="InterPro" id="IPR011992">
    <property type="entry name" value="EF-hand-dom_pair"/>
</dbReference>
<comment type="caution">
    <text evidence="11">The sequence shown here is derived from an EMBL/GenBank/DDBJ whole genome shotgun (WGS) entry which is preliminary data.</text>
</comment>
<dbReference type="Pfam" id="PF00264">
    <property type="entry name" value="Tyrosinase"/>
    <property type="match status" value="1"/>
</dbReference>
<feature type="binding site" evidence="9">
    <location>
        <position position="598"/>
    </location>
    <ligand>
        <name>Ca(2+)</name>
        <dbReference type="ChEBI" id="CHEBI:29108"/>
        <label>3</label>
    </ligand>
</feature>
<evidence type="ECO:0000313" key="12">
    <source>
        <dbReference type="Proteomes" id="UP000613740"/>
    </source>
</evidence>
<dbReference type="PROSITE" id="PS00018">
    <property type="entry name" value="EF_HAND_1"/>
    <property type="match status" value="1"/>
</dbReference>
<dbReference type="PANTHER" id="PTHR10201">
    <property type="entry name" value="MATRIX METALLOPROTEINASE"/>
    <property type="match status" value="1"/>
</dbReference>
<keyword evidence="3 9" id="KW-0479">Metal-binding</keyword>
<dbReference type="GO" id="GO:0030574">
    <property type="term" value="P:collagen catabolic process"/>
    <property type="evidence" value="ECO:0007669"/>
    <property type="project" value="TreeGrafter"/>
</dbReference>
<dbReference type="Pfam" id="PF01471">
    <property type="entry name" value="PG_binding_1"/>
    <property type="match status" value="1"/>
</dbReference>
<dbReference type="Pfam" id="PF00413">
    <property type="entry name" value="Peptidase_M10"/>
    <property type="match status" value="1"/>
</dbReference>
<dbReference type="AlphaFoldDB" id="A0A835SWT6"/>
<feature type="binding site" evidence="9">
    <location>
        <position position="618"/>
    </location>
    <ligand>
        <name>Ca(2+)</name>
        <dbReference type="ChEBI" id="CHEBI:29108"/>
        <label>1</label>
    </ligand>
</feature>
<dbReference type="PROSITE" id="PS50222">
    <property type="entry name" value="EF_HAND_2"/>
    <property type="match status" value="1"/>
</dbReference>
<dbReference type="Gene3D" id="1.10.238.10">
    <property type="entry name" value="EF-hand"/>
    <property type="match status" value="1"/>
</dbReference>
<dbReference type="SUPFAM" id="SSF47090">
    <property type="entry name" value="PGBD-like"/>
    <property type="match status" value="1"/>
</dbReference>
<evidence type="ECO:0000256" key="5">
    <source>
        <dbReference type="ARBA" id="ARBA00022833"/>
    </source>
</evidence>
<evidence type="ECO:0000256" key="6">
    <source>
        <dbReference type="ARBA" id="ARBA00022837"/>
    </source>
</evidence>
<feature type="binding site" evidence="9">
    <location>
        <position position="640"/>
    </location>
    <ligand>
        <name>Zn(2+)</name>
        <dbReference type="ChEBI" id="CHEBI:29105"/>
        <label>2</label>
        <note>catalytic</note>
    </ligand>
</feature>
<dbReference type="Gene3D" id="1.10.101.10">
    <property type="entry name" value="PGBD-like superfamily/PGBD"/>
    <property type="match status" value="1"/>
</dbReference>
<reference evidence="11" key="1">
    <citation type="journal article" date="2020" name="bioRxiv">
        <title>Comparative genomics of Chlamydomonas.</title>
        <authorList>
            <person name="Craig R.J."/>
            <person name="Hasan A.R."/>
            <person name="Ness R.W."/>
            <person name="Keightley P.D."/>
        </authorList>
    </citation>
    <scope>NUCLEOTIDE SEQUENCE</scope>
    <source>
        <strain evidence="11">CCAP 11/173</strain>
    </source>
</reference>
<dbReference type="SUPFAM" id="SSF47473">
    <property type="entry name" value="EF-hand"/>
    <property type="match status" value="1"/>
</dbReference>
<keyword evidence="4" id="KW-0378">Hydrolase</keyword>
<keyword evidence="6 9" id="KW-0106">Calcium</keyword>
<dbReference type="InterPro" id="IPR036366">
    <property type="entry name" value="PGBDSf"/>
</dbReference>
<dbReference type="PROSITE" id="PS00497">
    <property type="entry name" value="TYROSINASE_1"/>
    <property type="match status" value="1"/>
</dbReference>
<evidence type="ECO:0000256" key="2">
    <source>
        <dbReference type="ARBA" id="ARBA00022670"/>
    </source>
</evidence>
<dbReference type="PRINTS" id="PR00138">
    <property type="entry name" value="MATRIXIN"/>
</dbReference>
<gene>
    <name evidence="11" type="ORF">HYH02_012224</name>
</gene>
<comment type="similarity">
    <text evidence="1">Belongs to the peptidase M10A family. Matrix metalloproteinases (MMPs) subfamily.</text>
</comment>
<dbReference type="PRINTS" id="PR00092">
    <property type="entry name" value="TYROSINASE"/>
</dbReference>
<feature type="binding site" evidence="9">
    <location>
        <position position="618"/>
    </location>
    <ligand>
        <name>Ca(2+)</name>
        <dbReference type="ChEBI" id="CHEBI:29108"/>
        <label>3</label>
    </ligand>
</feature>
<dbReference type="SMART" id="SM00235">
    <property type="entry name" value="ZnMc"/>
    <property type="match status" value="1"/>
</dbReference>
<dbReference type="EMBL" id="JAEHOD010000056">
    <property type="protein sequence ID" value="KAG2434558.1"/>
    <property type="molecule type" value="Genomic_DNA"/>
</dbReference>
<keyword evidence="5 9" id="KW-0862">Zinc</keyword>
<name>A0A835SWT6_9CHLO</name>
<dbReference type="Gene3D" id="1.10.1280.10">
    <property type="entry name" value="Di-copper center containing domain from catechol oxidase"/>
    <property type="match status" value="1"/>
</dbReference>
<dbReference type="GO" id="GO:0031012">
    <property type="term" value="C:extracellular matrix"/>
    <property type="evidence" value="ECO:0007669"/>
    <property type="project" value="InterPro"/>
</dbReference>
<dbReference type="SUPFAM" id="SSF55486">
    <property type="entry name" value="Metalloproteases ('zincins'), catalytic domain"/>
    <property type="match status" value="1"/>
</dbReference>
<accession>A0A835SWT6</accession>
<evidence type="ECO:0000256" key="9">
    <source>
        <dbReference type="PIRSR" id="PIRSR621190-2"/>
    </source>
</evidence>
<dbReference type="InterPro" id="IPR021190">
    <property type="entry name" value="Pept_M10A"/>
</dbReference>
<feature type="active site" evidence="8">
    <location>
        <position position="641"/>
    </location>
</feature>
<feature type="domain" description="EF-hand" evidence="10">
    <location>
        <begin position="682"/>
        <end position="717"/>
    </location>
</feature>
<dbReference type="InterPro" id="IPR018247">
    <property type="entry name" value="EF_Hand_1_Ca_BS"/>
</dbReference>
<keyword evidence="12" id="KW-1185">Reference proteome</keyword>
<evidence type="ECO:0000256" key="4">
    <source>
        <dbReference type="ARBA" id="ARBA00022801"/>
    </source>
</evidence>
<dbReference type="InterPro" id="IPR002477">
    <property type="entry name" value="Peptidoglycan-bd-like"/>
</dbReference>
<dbReference type="InterPro" id="IPR001818">
    <property type="entry name" value="Pept_M10_metallopeptidase"/>
</dbReference>
<dbReference type="InterPro" id="IPR002048">
    <property type="entry name" value="EF_hand_dom"/>
</dbReference>